<dbReference type="InterPro" id="IPR010572">
    <property type="entry name" value="Tail_dom"/>
</dbReference>
<proteinExistence type="predicted"/>
<protein>
    <submittedName>
        <fullName evidence="3">Phage tail spike protein</fullName>
    </submittedName>
</protein>
<name>A0AAW7QIX9_STRVE</name>
<dbReference type="InterPro" id="IPR008160">
    <property type="entry name" value="Collagen"/>
</dbReference>
<dbReference type="Gene3D" id="1.20.5.320">
    <property type="entry name" value="6-Phosphogluconate Dehydrogenase, domain 3"/>
    <property type="match status" value="1"/>
</dbReference>
<sequence length="977" mass="108525">MQITVCDKNLKKLTALNNDFPQMLSFSADTWHRYREDGVSTFDLTVSKFRGGKLHEDIGLITDDVYLKFNFDGDTHIFAITNIDEDDFSLKITSNSTLLEFTNELANPFESTSAQTIAWYMEKMELLGFAGAEIGLNEISGNKRTLKFDSQETKLARLKSLISQFDAEFEIKTQVNKSGSFKRYVINIYHEADDSHHGIGKVRGDVTLRYGRDVKGVQRTVDKTELFNMGIFTGANSLNMGDYVRSDKDENGEEEFYTRKGNIAVYAPKSARMYPATLRDGDNWTRKDFQTEYTNLNDLAAYAFKTLKAYAYPLVTYTVSIQSNFLANYGDLALGDTVKIYDDNFNGGLILTARISEQIISFSNPNNNSLVFSNYKKLKSQISPTLQTRMKEIVEASIPYTIKVATDNGVGFKNGQGQSVVTPTLTKGNKVISSGWRWVIDGVIKSTSPSYIVKAADINQTMVLTIAAWVDNKEVASEQITFINAVDGVAGAKGDKGDVGPRGPQGERGLQGIQGLQGPKGDQGIAGEKGADGRSQYTHLAYADTISGSGFSQTDQNKAFIGMYQDFTVTDSKNPADYRWSKWKGSDGANGIPGKPGADGRTPYIHFAYSDNADGTGLTVTDNGQRYQGYYSDYTQADSTDKANYKWIDRWAKIEVGGRNLAQKTSKEWSLPYTDFKGIANTCPDLYKILIDGLAVGDTLKSRIVLKYTDVVPASGQTASVWLQGSGDVTVWNAGRYNDSSRKIISGSGEVVFEHEFKITADHLKNKCWYWQFRTDYIASGLLQWKLAKVESGTVFTNWSPALEDVRADIDSKADQVLTQEQLNALNEKAGVIQAELEAKASMDTVSKWFVDFQKFVKEDAAGKSQSEKDLLTLTQRIEVMNSEFGDKVAQWSFLDDYMRAGNKGLVIGKKDGSSSVRVSDNRISFYSAGKEVAYISGGVLRIDNGVFTKTLQIGRFREEQYHINPDMNVIRYVGGN</sequence>
<organism evidence="3 4">
    <name type="scientific">Streptococcus vestibularis</name>
    <dbReference type="NCBI Taxonomy" id="1343"/>
    <lineage>
        <taxon>Bacteria</taxon>
        <taxon>Bacillati</taxon>
        <taxon>Bacillota</taxon>
        <taxon>Bacilli</taxon>
        <taxon>Lactobacillales</taxon>
        <taxon>Streptococcaceae</taxon>
        <taxon>Streptococcus</taxon>
    </lineage>
</organism>
<feature type="domain" description="Tail spike" evidence="2">
    <location>
        <begin position="142"/>
        <end position="377"/>
    </location>
</feature>
<feature type="region of interest" description="Disordered" evidence="1">
    <location>
        <begin position="494"/>
        <end position="531"/>
    </location>
</feature>
<dbReference type="PANTHER" id="PTHR24023">
    <property type="entry name" value="COLLAGEN ALPHA"/>
    <property type="match status" value="1"/>
</dbReference>
<dbReference type="PANTHER" id="PTHR24023:SF854">
    <property type="entry name" value="COLLAGEN ALPHA-1(IV) CHAIN"/>
    <property type="match status" value="1"/>
</dbReference>
<gene>
    <name evidence="3" type="ORF">QY913_05175</name>
</gene>
<dbReference type="Pfam" id="PF01391">
    <property type="entry name" value="Collagen"/>
    <property type="match status" value="1"/>
</dbReference>
<evidence type="ECO:0000259" key="2">
    <source>
        <dbReference type="Pfam" id="PF06605"/>
    </source>
</evidence>
<accession>A0AAW7QIX9</accession>
<dbReference type="InterPro" id="IPR007119">
    <property type="entry name" value="Phage_tail_spike_N"/>
</dbReference>
<dbReference type="NCBIfam" id="TIGR01665">
    <property type="entry name" value="put_anti_recept"/>
    <property type="match status" value="1"/>
</dbReference>
<reference evidence="3" key="1">
    <citation type="submission" date="2023-07" db="EMBL/GenBank/DDBJ databases">
        <title>SVep1, a Temperate Phage of Human Oral Commensal Streptococcus vestibularis.</title>
        <authorList>
            <person name="Wu M."/>
            <person name="Zhu Y."/>
            <person name="Li Y."/>
        </authorList>
    </citation>
    <scope>NUCLEOTIDE SEQUENCE</scope>
    <source>
        <strain evidence="3">SVE8</strain>
    </source>
</reference>
<evidence type="ECO:0000313" key="4">
    <source>
        <dbReference type="Proteomes" id="UP001172310"/>
    </source>
</evidence>
<dbReference type="GO" id="GO:0030198">
    <property type="term" value="P:extracellular matrix organization"/>
    <property type="evidence" value="ECO:0007669"/>
    <property type="project" value="TreeGrafter"/>
</dbReference>
<dbReference type="GO" id="GO:0030020">
    <property type="term" value="F:extracellular matrix structural constituent conferring tensile strength"/>
    <property type="evidence" value="ECO:0007669"/>
    <property type="project" value="TreeGrafter"/>
</dbReference>
<evidence type="ECO:0000256" key="1">
    <source>
        <dbReference type="SAM" id="MobiDB-lite"/>
    </source>
</evidence>
<dbReference type="Pfam" id="PF06605">
    <property type="entry name" value="Prophage_tail"/>
    <property type="match status" value="1"/>
</dbReference>
<evidence type="ECO:0000313" key="3">
    <source>
        <dbReference type="EMBL" id="MDN5269529.1"/>
    </source>
</evidence>
<dbReference type="RefSeq" id="WP_301382233.1">
    <property type="nucleotide sequence ID" value="NZ_JASHBB010000001.1"/>
</dbReference>
<dbReference type="Proteomes" id="UP001172310">
    <property type="component" value="Unassembled WGS sequence"/>
</dbReference>
<dbReference type="EMBL" id="JAUJGC010000022">
    <property type="protein sequence ID" value="MDN5269529.1"/>
    <property type="molecule type" value="Genomic_DNA"/>
</dbReference>
<dbReference type="InterPro" id="IPR050149">
    <property type="entry name" value="Collagen_superfamily"/>
</dbReference>
<dbReference type="GO" id="GO:0031012">
    <property type="term" value="C:extracellular matrix"/>
    <property type="evidence" value="ECO:0007669"/>
    <property type="project" value="TreeGrafter"/>
</dbReference>
<comment type="caution">
    <text evidence="3">The sequence shown here is derived from an EMBL/GenBank/DDBJ whole genome shotgun (WGS) entry which is preliminary data.</text>
</comment>
<dbReference type="GO" id="GO:0005615">
    <property type="term" value="C:extracellular space"/>
    <property type="evidence" value="ECO:0007669"/>
    <property type="project" value="TreeGrafter"/>
</dbReference>
<dbReference type="AlphaFoldDB" id="A0AAW7QIX9"/>